<protein>
    <submittedName>
        <fullName evidence="1">Uncharacterized protein</fullName>
    </submittedName>
</protein>
<organism evidence="1">
    <name type="scientific">Magallana gigas</name>
    <name type="common">Pacific oyster</name>
    <name type="synonym">Crassostrea gigas</name>
    <dbReference type="NCBI Taxonomy" id="29159"/>
    <lineage>
        <taxon>Eukaryota</taxon>
        <taxon>Metazoa</taxon>
        <taxon>Spiralia</taxon>
        <taxon>Lophotrochozoa</taxon>
        <taxon>Mollusca</taxon>
        <taxon>Bivalvia</taxon>
        <taxon>Autobranchia</taxon>
        <taxon>Pteriomorphia</taxon>
        <taxon>Ostreida</taxon>
        <taxon>Ostreoidea</taxon>
        <taxon>Ostreidae</taxon>
        <taxon>Magallana</taxon>
    </lineage>
</organism>
<reference evidence="1" key="1">
    <citation type="journal article" date="2012" name="Nature">
        <title>The oyster genome reveals stress adaptation and complexity of shell formation.</title>
        <authorList>
            <person name="Zhang G."/>
            <person name="Fang X."/>
            <person name="Guo X."/>
            <person name="Li L."/>
            <person name="Luo R."/>
            <person name="Xu F."/>
            <person name="Yang P."/>
            <person name="Zhang L."/>
            <person name="Wang X."/>
            <person name="Qi H."/>
            <person name="Xiong Z."/>
            <person name="Que H."/>
            <person name="Xie Y."/>
            <person name="Holland P.W."/>
            <person name="Paps J."/>
            <person name="Zhu Y."/>
            <person name="Wu F."/>
            <person name="Chen Y."/>
            <person name="Wang J."/>
            <person name="Peng C."/>
            <person name="Meng J."/>
            <person name="Yang L."/>
            <person name="Liu J."/>
            <person name="Wen B."/>
            <person name="Zhang N."/>
            <person name="Huang Z."/>
            <person name="Zhu Q."/>
            <person name="Feng Y."/>
            <person name="Mount A."/>
            <person name="Hedgecock D."/>
            <person name="Xu Z."/>
            <person name="Liu Y."/>
            <person name="Domazet-Loso T."/>
            <person name="Du Y."/>
            <person name="Sun X."/>
            <person name="Zhang S."/>
            <person name="Liu B."/>
            <person name="Cheng P."/>
            <person name="Jiang X."/>
            <person name="Li J."/>
            <person name="Fan D."/>
            <person name="Wang W."/>
            <person name="Fu W."/>
            <person name="Wang T."/>
            <person name="Wang B."/>
            <person name="Zhang J."/>
            <person name="Peng Z."/>
            <person name="Li Y."/>
            <person name="Li N."/>
            <person name="Wang J."/>
            <person name="Chen M."/>
            <person name="He Y."/>
            <person name="Tan F."/>
            <person name="Song X."/>
            <person name="Zheng Q."/>
            <person name="Huang R."/>
            <person name="Yang H."/>
            <person name="Du X."/>
            <person name="Chen L."/>
            <person name="Yang M."/>
            <person name="Gaffney P.M."/>
            <person name="Wang S."/>
            <person name="Luo L."/>
            <person name="She Z."/>
            <person name="Ming Y."/>
            <person name="Huang W."/>
            <person name="Zhang S."/>
            <person name="Huang B."/>
            <person name="Zhang Y."/>
            <person name="Qu T."/>
            <person name="Ni P."/>
            <person name="Miao G."/>
            <person name="Wang J."/>
            <person name="Wang Q."/>
            <person name="Steinberg C.E."/>
            <person name="Wang H."/>
            <person name="Li N."/>
            <person name="Qian L."/>
            <person name="Zhang G."/>
            <person name="Li Y."/>
            <person name="Yang H."/>
            <person name="Liu X."/>
            <person name="Wang J."/>
            <person name="Yin Y."/>
            <person name="Wang J."/>
        </authorList>
    </citation>
    <scope>NUCLEOTIDE SEQUENCE [LARGE SCALE GENOMIC DNA]</scope>
    <source>
        <strain evidence="1">05x7-T-G4-1.051#20</strain>
    </source>
</reference>
<dbReference type="HOGENOM" id="CLU_2690255_0_0_1"/>
<gene>
    <name evidence="1" type="ORF">CGI_10009548</name>
</gene>
<dbReference type="AlphaFoldDB" id="K1PCE2"/>
<dbReference type="EMBL" id="JH815900">
    <property type="protein sequence ID" value="EKC19153.1"/>
    <property type="molecule type" value="Genomic_DNA"/>
</dbReference>
<evidence type="ECO:0000313" key="1">
    <source>
        <dbReference type="EMBL" id="EKC19153.1"/>
    </source>
</evidence>
<name>K1PCE2_MAGGI</name>
<sequence length="74" mass="8601">MNKIKFVENMDSLSILPSYRISEQGTLSLHLFNVIAVQHRVPPLPDLHRIEERDAKQICEFIPSVAEQKQLMKE</sequence>
<accession>K1PCE2</accession>
<dbReference type="InParanoid" id="K1PCE2"/>
<proteinExistence type="predicted"/>